<dbReference type="Proteomes" id="UP001153636">
    <property type="component" value="Chromosome 2"/>
</dbReference>
<feature type="compositionally biased region" description="Pro residues" evidence="1">
    <location>
        <begin position="203"/>
        <end position="237"/>
    </location>
</feature>
<feature type="compositionally biased region" description="Polar residues" evidence="1">
    <location>
        <begin position="48"/>
        <end position="75"/>
    </location>
</feature>
<dbReference type="EMBL" id="OV651814">
    <property type="protein sequence ID" value="CAH1106777.1"/>
    <property type="molecule type" value="Genomic_DNA"/>
</dbReference>
<keyword evidence="3" id="KW-1185">Reference proteome</keyword>
<evidence type="ECO:0000313" key="2">
    <source>
        <dbReference type="EMBL" id="CAH1106777.1"/>
    </source>
</evidence>
<feature type="compositionally biased region" description="Basic and acidic residues" evidence="1">
    <location>
        <begin position="295"/>
        <end position="315"/>
    </location>
</feature>
<evidence type="ECO:0000256" key="1">
    <source>
        <dbReference type="SAM" id="MobiDB-lite"/>
    </source>
</evidence>
<feature type="compositionally biased region" description="Low complexity" evidence="1">
    <location>
        <begin position="238"/>
        <end position="264"/>
    </location>
</feature>
<sequence>MPDILIFEPKKPSKFKSKNFVRLSTSSAVVQRTDTSLPPSPFPSVSFTMSQRTDTSLPPSPIPSVSFTLSQRTDTSPPPSPIPSVSYTMSQRSLSPSPVPFMYFTMSERTDTAPPLSQFGDTPLYQFKHTSPPLSPVPPTTAVPSPLSQFEEDTPPPLSQFKDTPPPLYQFKDTPPPLSQFKDTPPPLSTTVSPTTTSQCKDTPPPLSQFKDTPPPLSQFKDTPPPLSQFKDTPPPLSTTVSPTTTSQCKDTLPPSTTVSPTTSQFKDTPSPLSHTVSPTTAAPSPPSSGAEEQYTEKEQLLQEIHDKMKEKEQDENPSTLQKTNERPETSKGGGPAHINNIVTEADNTIRELIGSRMTGSQSHFDNDGLDEIANTSSQDNMFEENTPQDETIGNALDDVGDSEQLTIIFDEEENDLGNNVFKTENNWSKMNAESLRTPISANLTTNNLRKRDNNLKSKLSDWAKSKQNIVSV</sequence>
<reference evidence="2" key="1">
    <citation type="submission" date="2022-01" db="EMBL/GenBank/DDBJ databases">
        <authorList>
            <person name="King R."/>
        </authorList>
    </citation>
    <scope>NUCLEOTIDE SEQUENCE</scope>
</reference>
<protein>
    <submittedName>
        <fullName evidence="2">Uncharacterized protein</fullName>
    </submittedName>
</protein>
<feature type="region of interest" description="Disordered" evidence="1">
    <location>
        <begin position="27"/>
        <end position="91"/>
    </location>
</feature>
<feature type="compositionally biased region" description="Polar residues" evidence="1">
    <location>
        <begin position="265"/>
        <end position="277"/>
    </location>
</feature>
<evidence type="ECO:0000313" key="3">
    <source>
        <dbReference type="Proteomes" id="UP001153636"/>
    </source>
</evidence>
<organism evidence="2 3">
    <name type="scientific">Psylliodes chrysocephalus</name>
    <dbReference type="NCBI Taxonomy" id="3402493"/>
    <lineage>
        <taxon>Eukaryota</taxon>
        <taxon>Metazoa</taxon>
        <taxon>Ecdysozoa</taxon>
        <taxon>Arthropoda</taxon>
        <taxon>Hexapoda</taxon>
        <taxon>Insecta</taxon>
        <taxon>Pterygota</taxon>
        <taxon>Neoptera</taxon>
        <taxon>Endopterygota</taxon>
        <taxon>Coleoptera</taxon>
        <taxon>Polyphaga</taxon>
        <taxon>Cucujiformia</taxon>
        <taxon>Chrysomeloidea</taxon>
        <taxon>Chrysomelidae</taxon>
        <taxon>Galerucinae</taxon>
        <taxon>Alticini</taxon>
        <taxon>Psylliodes</taxon>
    </lineage>
</organism>
<proteinExistence type="predicted"/>
<feature type="compositionally biased region" description="Low complexity" evidence="1">
    <location>
        <begin position="189"/>
        <end position="198"/>
    </location>
</feature>
<feature type="compositionally biased region" description="Pro residues" evidence="1">
    <location>
        <begin position="164"/>
        <end position="188"/>
    </location>
</feature>
<feature type="region of interest" description="Disordered" evidence="1">
    <location>
        <begin position="111"/>
        <end position="341"/>
    </location>
</feature>
<accession>A0A9P0GET4</accession>
<name>A0A9P0GET4_9CUCU</name>
<dbReference type="AlphaFoldDB" id="A0A9P0GET4"/>
<gene>
    <name evidence="2" type="ORF">PSYICH_LOCUS6547</name>
</gene>